<proteinExistence type="predicted"/>
<dbReference type="InterPro" id="IPR037119">
    <property type="entry name" value="Haem_oxidase_HugZ-like_sf"/>
</dbReference>
<dbReference type="PANTHER" id="PTHR37783">
    <property type="entry name" value="MEMBRANE PROTEIN, PUTATIVE (AFU_ORTHOLOGUE AFUA_1G04315)-RELATED"/>
    <property type="match status" value="1"/>
</dbReference>
<gene>
    <name evidence="2" type="ORF">NDI37_16180</name>
</gene>
<protein>
    <submittedName>
        <fullName evidence="2">DUF2470 domain-containing protein</fullName>
    </submittedName>
</protein>
<evidence type="ECO:0000313" key="3">
    <source>
        <dbReference type="Proteomes" id="UP001442494"/>
    </source>
</evidence>
<keyword evidence="3" id="KW-1185">Reference proteome</keyword>
<sequence>MSEQITAEISDRICKHMNDDHADAIVLYAKTFGDTPNAIAAEMLSIDSLGMNLIAQMNDDATPIRIQFDHPLKDAEDAHHTLIEMVKQARSNSKQNVDI</sequence>
<dbReference type="EMBL" id="JAMPKK010000035">
    <property type="protein sequence ID" value="MEP0866007.1"/>
    <property type="molecule type" value="Genomic_DNA"/>
</dbReference>
<evidence type="ECO:0000259" key="1">
    <source>
        <dbReference type="Pfam" id="PF10615"/>
    </source>
</evidence>
<organism evidence="2 3">
    <name type="scientific">Funiculus sociatus GB2-A5</name>
    <dbReference type="NCBI Taxonomy" id="2933946"/>
    <lineage>
        <taxon>Bacteria</taxon>
        <taxon>Bacillati</taxon>
        <taxon>Cyanobacteriota</taxon>
        <taxon>Cyanophyceae</taxon>
        <taxon>Coleofasciculales</taxon>
        <taxon>Coleofasciculaceae</taxon>
        <taxon>Funiculus</taxon>
    </lineage>
</organism>
<dbReference type="InterPro" id="IPR019595">
    <property type="entry name" value="DUF2470"/>
</dbReference>
<dbReference type="Gene3D" id="3.20.180.10">
    <property type="entry name" value="PNP-oxidase-like"/>
    <property type="match status" value="1"/>
</dbReference>
<dbReference type="SUPFAM" id="SSF50475">
    <property type="entry name" value="FMN-binding split barrel"/>
    <property type="match status" value="1"/>
</dbReference>
<dbReference type="RefSeq" id="WP_190418052.1">
    <property type="nucleotide sequence ID" value="NZ_JAMPKK010000035.1"/>
</dbReference>
<feature type="domain" description="DUF2470" evidence="1">
    <location>
        <begin position="10"/>
        <end position="85"/>
    </location>
</feature>
<comment type="caution">
    <text evidence="2">The sequence shown here is derived from an EMBL/GenBank/DDBJ whole genome shotgun (WGS) entry which is preliminary data.</text>
</comment>
<dbReference type="PANTHER" id="PTHR37783:SF1">
    <property type="entry name" value="MEMBRANE PROTEIN, PUTATIVE (AFU_ORTHOLOGUE AFUA_1G04315)-RELATED"/>
    <property type="match status" value="1"/>
</dbReference>
<name>A0ABV0JRF8_9CYAN</name>
<evidence type="ECO:0000313" key="2">
    <source>
        <dbReference type="EMBL" id="MEP0866007.1"/>
    </source>
</evidence>
<dbReference type="Proteomes" id="UP001442494">
    <property type="component" value="Unassembled WGS sequence"/>
</dbReference>
<reference evidence="2 3" key="1">
    <citation type="submission" date="2022-04" db="EMBL/GenBank/DDBJ databases">
        <title>Positive selection, recombination, and allopatry shape intraspecific diversity of widespread and dominant cyanobacteria.</title>
        <authorList>
            <person name="Wei J."/>
            <person name="Shu W."/>
            <person name="Hu C."/>
        </authorList>
    </citation>
    <scope>NUCLEOTIDE SEQUENCE [LARGE SCALE GENOMIC DNA]</scope>
    <source>
        <strain evidence="2 3">GB2-A5</strain>
    </source>
</reference>
<dbReference type="Pfam" id="PF10615">
    <property type="entry name" value="DUF2470"/>
    <property type="match status" value="1"/>
</dbReference>
<accession>A0ABV0JRF8</accession>